<sequence length="852" mass="95149">MLKHRLLTLRLAVMLPFTALLLLTVGIIALAQQHSYERMLDAVSGKLLGSYTRSISNDLRLFLGDPFNTNLTIADSIQRHRLYQPPSLTGLEAYLKDAISSLYDHQPQITTIGFGSKDGYFIGFRKQGLRDLSLMLKDRRTDNELHIYQGNSHYGDLRYRVSDYDPTTRPWYLPFTHTHKPGWAEVYTNQDDIQSLTISAVSPVIDDTEHTLIGMMVTDINLSHINQFLHRESRNFSGSTYIIDQDGRLIASSAQSGNAQLITNLPRPDALITASQQFMAKSHLTGRDSARSFEFVHNKTRYFSRITPYHDDHQLNWHIVVIMPESELLGQLPQLQETGLLAAILLAACGLIAGLFILKKITQPITDIARASQQISETHWQVDLRPTVRLQETNQLASAFTAMSARLQHSFNTLRKQVLYDNLTGLLSREGLLESTNAPHSGQQATLMIIGLKAFSNINDSIGHLNGDQLLKQIAQRLQRNLPGAALLCRVDRYEFATFIPDLGPDHDAESIADLLLTSFSMPYRINDIEIIVSARIGVIKGILQQHGMTDWLRNASLALNAAKRQDDHPIQYFTPALLEASQEKTRMAAELNRALANQEFEVHYQPLIALGGGGLCGAEALVRWRSPSRGLVPPFQFIPLAEENGMINELGDQILRQACKETQGMLACGAWPADFMLHVNLSVRQLQQPDFVVQLKSILAETGLATANLTLEITESRLISQPQQVTQTLRRLRRLGIHIAIDDFGTGYSSLAYLADLPFDSLKIDRAFVSQMSASTNYTPVITAIITLARHFGAEIVAEGVETREQAERLQSLGCHYAQGYYYAKPMPLHEWSTAQVSIAEFSASTEQSAG</sequence>
<evidence type="ECO:0000256" key="1">
    <source>
        <dbReference type="ARBA" id="ARBA00004651"/>
    </source>
</evidence>
<dbReference type="InterPro" id="IPR035919">
    <property type="entry name" value="EAL_sf"/>
</dbReference>
<evidence type="ECO:0000313" key="9">
    <source>
        <dbReference type="EMBL" id="UTV27650.1"/>
    </source>
</evidence>
<dbReference type="InterPro" id="IPR000160">
    <property type="entry name" value="GGDEF_dom"/>
</dbReference>
<dbReference type="EMBL" id="CP101508">
    <property type="protein sequence ID" value="UTV27650.1"/>
    <property type="molecule type" value="Genomic_DNA"/>
</dbReference>
<evidence type="ECO:0000259" key="8">
    <source>
        <dbReference type="PROSITE" id="PS50887"/>
    </source>
</evidence>
<dbReference type="Pfam" id="PF02743">
    <property type="entry name" value="dCache_1"/>
    <property type="match status" value="1"/>
</dbReference>
<keyword evidence="10" id="KW-1185">Reference proteome</keyword>
<dbReference type="PROSITE" id="PS50887">
    <property type="entry name" value="GGDEF"/>
    <property type="match status" value="1"/>
</dbReference>
<dbReference type="SMART" id="SM00052">
    <property type="entry name" value="EAL"/>
    <property type="match status" value="1"/>
</dbReference>
<evidence type="ECO:0000256" key="2">
    <source>
        <dbReference type="ARBA" id="ARBA00022475"/>
    </source>
</evidence>
<dbReference type="CDD" id="cd01949">
    <property type="entry name" value="GGDEF"/>
    <property type="match status" value="1"/>
</dbReference>
<dbReference type="CDD" id="cd12913">
    <property type="entry name" value="PDC1_MCP_like"/>
    <property type="match status" value="1"/>
</dbReference>
<evidence type="ECO:0000256" key="4">
    <source>
        <dbReference type="ARBA" id="ARBA00022989"/>
    </source>
</evidence>
<dbReference type="Proteomes" id="UP001057998">
    <property type="component" value="Chromosome 1"/>
</dbReference>
<dbReference type="InterPro" id="IPR003660">
    <property type="entry name" value="HAMP_dom"/>
</dbReference>
<dbReference type="PROSITE" id="PS50883">
    <property type="entry name" value="EAL"/>
    <property type="match status" value="1"/>
</dbReference>
<dbReference type="PANTHER" id="PTHR33121">
    <property type="entry name" value="CYCLIC DI-GMP PHOSPHODIESTERASE PDEF"/>
    <property type="match status" value="1"/>
</dbReference>
<accession>A0ABY5GEH9</accession>
<protein>
    <submittedName>
        <fullName evidence="9">EAL domain-containing protein</fullName>
    </submittedName>
</protein>
<name>A0ABY5GEH9_9GAMM</name>
<keyword evidence="5" id="KW-0472">Membrane</keyword>
<organism evidence="9 10">
    <name type="scientific">Photobacterium atrarenae</name>
    <dbReference type="NCBI Taxonomy" id="865757"/>
    <lineage>
        <taxon>Bacteria</taxon>
        <taxon>Pseudomonadati</taxon>
        <taxon>Pseudomonadota</taxon>
        <taxon>Gammaproteobacteria</taxon>
        <taxon>Vibrionales</taxon>
        <taxon>Vibrionaceae</taxon>
        <taxon>Photobacterium</taxon>
    </lineage>
</organism>
<evidence type="ECO:0000313" key="10">
    <source>
        <dbReference type="Proteomes" id="UP001057998"/>
    </source>
</evidence>
<evidence type="ECO:0000256" key="3">
    <source>
        <dbReference type="ARBA" id="ARBA00022692"/>
    </source>
</evidence>
<feature type="domain" description="EAL" evidence="6">
    <location>
        <begin position="585"/>
        <end position="841"/>
    </location>
</feature>
<dbReference type="PANTHER" id="PTHR33121:SF70">
    <property type="entry name" value="SIGNALING PROTEIN YKOW"/>
    <property type="match status" value="1"/>
</dbReference>
<keyword evidence="2" id="KW-1003">Cell membrane</keyword>
<dbReference type="SMART" id="SM00304">
    <property type="entry name" value="HAMP"/>
    <property type="match status" value="1"/>
</dbReference>
<evidence type="ECO:0000259" key="7">
    <source>
        <dbReference type="PROSITE" id="PS50885"/>
    </source>
</evidence>
<dbReference type="InterPro" id="IPR029787">
    <property type="entry name" value="Nucleotide_cyclase"/>
</dbReference>
<evidence type="ECO:0000256" key="5">
    <source>
        <dbReference type="ARBA" id="ARBA00023136"/>
    </source>
</evidence>
<reference evidence="9" key="1">
    <citation type="submission" date="2022-07" db="EMBL/GenBank/DDBJ databases">
        <title>Genome sequencing of Photobacterium atrarenae GJH2-4.</title>
        <authorList>
            <person name="Park S.-J."/>
        </authorList>
    </citation>
    <scope>NUCLEOTIDE SEQUENCE</scope>
    <source>
        <strain evidence="9">GJH2-4</strain>
    </source>
</reference>
<dbReference type="InterPro" id="IPR001633">
    <property type="entry name" value="EAL_dom"/>
</dbReference>
<dbReference type="SUPFAM" id="SSF141868">
    <property type="entry name" value="EAL domain-like"/>
    <property type="match status" value="1"/>
</dbReference>
<dbReference type="Pfam" id="PF00563">
    <property type="entry name" value="EAL"/>
    <property type="match status" value="1"/>
</dbReference>
<dbReference type="Pfam" id="PF00990">
    <property type="entry name" value="GGDEF"/>
    <property type="match status" value="1"/>
</dbReference>
<dbReference type="SUPFAM" id="SSF158472">
    <property type="entry name" value="HAMP domain-like"/>
    <property type="match status" value="1"/>
</dbReference>
<keyword evidence="3" id="KW-0812">Transmembrane</keyword>
<dbReference type="RefSeq" id="WP_255388868.1">
    <property type="nucleotide sequence ID" value="NZ_CP101508.1"/>
</dbReference>
<feature type="domain" description="HAMP" evidence="7">
    <location>
        <begin position="359"/>
        <end position="412"/>
    </location>
</feature>
<feature type="domain" description="GGDEF" evidence="8">
    <location>
        <begin position="443"/>
        <end position="576"/>
    </location>
</feature>
<dbReference type="InterPro" id="IPR050706">
    <property type="entry name" value="Cyclic-di-GMP_PDE-like"/>
</dbReference>
<dbReference type="SUPFAM" id="SSF55073">
    <property type="entry name" value="Nucleotide cyclase"/>
    <property type="match status" value="1"/>
</dbReference>
<dbReference type="Pfam" id="PF00672">
    <property type="entry name" value="HAMP"/>
    <property type="match status" value="1"/>
</dbReference>
<proteinExistence type="predicted"/>
<dbReference type="Gene3D" id="3.30.70.270">
    <property type="match status" value="1"/>
</dbReference>
<evidence type="ECO:0000259" key="6">
    <source>
        <dbReference type="PROSITE" id="PS50883"/>
    </source>
</evidence>
<dbReference type="SMART" id="SM00267">
    <property type="entry name" value="GGDEF"/>
    <property type="match status" value="1"/>
</dbReference>
<gene>
    <name evidence="9" type="ORF">NNL38_15425</name>
</gene>
<dbReference type="PROSITE" id="PS50885">
    <property type="entry name" value="HAMP"/>
    <property type="match status" value="1"/>
</dbReference>
<dbReference type="Gene3D" id="3.30.450.20">
    <property type="entry name" value="PAS domain"/>
    <property type="match status" value="1"/>
</dbReference>
<dbReference type="Gene3D" id="6.10.340.10">
    <property type="match status" value="1"/>
</dbReference>
<dbReference type="CDD" id="cd01948">
    <property type="entry name" value="EAL"/>
    <property type="match status" value="1"/>
</dbReference>
<comment type="subcellular location">
    <subcellularLocation>
        <location evidence="1">Cell membrane</location>
        <topology evidence="1">Multi-pass membrane protein</topology>
    </subcellularLocation>
</comment>
<dbReference type="NCBIfam" id="TIGR00254">
    <property type="entry name" value="GGDEF"/>
    <property type="match status" value="1"/>
</dbReference>
<dbReference type="Gene3D" id="3.20.20.450">
    <property type="entry name" value="EAL domain"/>
    <property type="match status" value="1"/>
</dbReference>
<dbReference type="InterPro" id="IPR043128">
    <property type="entry name" value="Rev_trsase/Diguanyl_cyclase"/>
</dbReference>
<dbReference type="InterPro" id="IPR033479">
    <property type="entry name" value="dCache_1"/>
</dbReference>
<keyword evidence="4" id="KW-1133">Transmembrane helix</keyword>